<dbReference type="SUPFAM" id="SSF51206">
    <property type="entry name" value="cAMP-binding domain-like"/>
    <property type="match status" value="1"/>
</dbReference>
<dbReference type="InterPro" id="IPR014710">
    <property type="entry name" value="RmlC-like_jellyroll"/>
</dbReference>
<organism evidence="2 3">
    <name type="scientific">Mongoliitalea lutea</name>
    <dbReference type="NCBI Taxonomy" id="849756"/>
    <lineage>
        <taxon>Bacteria</taxon>
        <taxon>Pseudomonadati</taxon>
        <taxon>Bacteroidota</taxon>
        <taxon>Cytophagia</taxon>
        <taxon>Cytophagales</taxon>
        <taxon>Cyclobacteriaceae</taxon>
        <taxon>Mongoliitalea</taxon>
    </lineage>
</organism>
<reference evidence="2" key="2">
    <citation type="submission" date="2020-09" db="EMBL/GenBank/DDBJ databases">
        <authorList>
            <person name="Sun Q."/>
            <person name="Kim S."/>
        </authorList>
    </citation>
    <scope>NUCLEOTIDE SEQUENCE</scope>
    <source>
        <strain evidence="2">KCTC 23224</strain>
    </source>
</reference>
<keyword evidence="3" id="KW-1185">Reference proteome</keyword>
<sequence>MNYAQILKSSFDPYFQAPLEIWEGFFRMCKVVSVKKGIIIKEYDATENYFYFIVEGAVGVFLWKENTPVCLDFAFDGQFCSDYMSILTGEPTPLYLMTLEDCLFLRMSKEKYNELTQMPIGKIIRLVAGEVSFVDKQRQQIELLTKTASQRYHLLLKQFPDIQNRVAQQHIASYLGITPQSLSRIKREN</sequence>
<evidence type="ECO:0000259" key="1">
    <source>
        <dbReference type="PROSITE" id="PS50042"/>
    </source>
</evidence>
<dbReference type="Gene3D" id="2.60.120.10">
    <property type="entry name" value="Jelly Rolls"/>
    <property type="match status" value="1"/>
</dbReference>
<protein>
    <submittedName>
        <fullName evidence="2">Crp/Fnr family transcriptional regulator</fullName>
    </submittedName>
</protein>
<dbReference type="PROSITE" id="PS50042">
    <property type="entry name" value="CNMP_BINDING_3"/>
    <property type="match status" value="1"/>
</dbReference>
<gene>
    <name evidence="2" type="ORF">GCM10008106_11520</name>
</gene>
<dbReference type="InterPro" id="IPR000595">
    <property type="entry name" value="cNMP-bd_dom"/>
</dbReference>
<proteinExistence type="predicted"/>
<evidence type="ECO:0000313" key="2">
    <source>
        <dbReference type="EMBL" id="GHB32238.1"/>
    </source>
</evidence>
<feature type="domain" description="Cyclic nucleotide-binding" evidence="1">
    <location>
        <begin position="48"/>
        <end position="115"/>
    </location>
</feature>
<dbReference type="InterPro" id="IPR018490">
    <property type="entry name" value="cNMP-bd_dom_sf"/>
</dbReference>
<evidence type="ECO:0000313" key="3">
    <source>
        <dbReference type="Proteomes" id="UP000642809"/>
    </source>
</evidence>
<dbReference type="RefSeq" id="WP_189579522.1">
    <property type="nucleotide sequence ID" value="NZ_BMYF01000005.1"/>
</dbReference>
<name>A0A8J3G4P6_9BACT</name>
<reference evidence="2" key="1">
    <citation type="journal article" date="2014" name="Int. J. Syst. Evol. Microbiol.">
        <title>Complete genome sequence of Corynebacterium casei LMG S-19264T (=DSM 44701T), isolated from a smear-ripened cheese.</title>
        <authorList>
            <consortium name="US DOE Joint Genome Institute (JGI-PGF)"/>
            <person name="Walter F."/>
            <person name="Albersmeier A."/>
            <person name="Kalinowski J."/>
            <person name="Ruckert C."/>
        </authorList>
    </citation>
    <scope>NUCLEOTIDE SEQUENCE</scope>
    <source>
        <strain evidence="2">KCTC 23224</strain>
    </source>
</reference>
<dbReference type="Proteomes" id="UP000642809">
    <property type="component" value="Unassembled WGS sequence"/>
</dbReference>
<dbReference type="EMBL" id="BMYF01000005">
    <property type="protein sequence ID" value="GHB32238.1"/>
    <property type="molecule type" value="Genomic_DNA"/>
</dbReference>
<dbReference type="CDD" id="cd00038">
    <property type="entry name" value="CAP_ED"/>
    <property type="match status" value="1"/>
</dbReference>
<dbReference type="AlphaFoldDB" id="A0A8J3G4P6"/>
<accession>A0A8J3G4P6</accession>
<dbReference type="Pfam" id="PF00027">
    <property type="entry name" value="cNMP_binding"/>
    <property type="match status" value="1"/>
</dbReference>
<comment type="caution">
    <text evidence="2">The sequence shown here is derived from an EMBL/GenBank/DDBJ whole genome shotgun (WGS) entry which is preliminary data.</text>
</comment>